<feature type="compositionally biased region" description="Basic and acidic residues" evidence="10">
    <location>
        <begin position="25"/>
        <end position="51"/>
    </location>
</feature>
<keyword evidence="2" id="KW-0479">Metal-binding</keyword>
<keyword evidence="7" id="KW-0804">Transcription</keyword>
<feature type="compositionally biased region" description="Polar residues" evidence="10">
    <location>
        <begin position="472"/>
        <end position="549"/>
    </location>
</feature>
<dbReference type="GO" id="GO:0000978">
    <property type="term" value="F:RNA polymerase II cis-regulatory region sequence-specific DNA binding"/>
    <property type="evidence" value="ECO:0007669"/>
    <property type="project" value="TreeGrafter"/>
</dbReference>
<dbReference type="CDD" id="cd00202">
    <property type="entry name" value="ZnF_GATA"/>
    <property type="match status" value="2"/>
</dbReference>
<proteinExistence type="predicted"/>
<dbReference type="PROSITE" id="PS00344">
    <property type="entry name" value="GATA_ZN_FINGER_1"/>
    <property type="match status" value="2"/>
</dbReference>
<dbReference type="PANTHER" id="PTHR10071:SF281">
    <property type="entry name" value="BOX A-BINDING FACTOR-RELATED"/>
    <property type="match status" value="1"/>
</dbReference>
<feature type="region of interest" description="Disordered" evidence="10">
    <location>
        <begin position="202"/>
        <end position="240"/>
    </location>
</feature>
<dbReference type="InterPro" id="IPR000679">
    <property type="entry name" value="Znf_GATA"/>
</dbReference>
<evidence type="ECO:0000256" key="10">
    <source>
        <dbReference type="SAM" id="MobiDB-lite"/>
    </source>
</evidence>
<feature type="region of interest" description="Disordered" evidence="10">
    <location>
        <begin position="323"/>
        <end position="347"/>
    </location>
</feature>
<dbReference type="FunFam" id="3.30.50.10:FF:000032">
    <property type="entry name" value="Transcription factor GATA-3"/>
    <property type="match status" value="1"/>
</dbReference>
<dbReference type="Gene3D" id="3.30.50.10">
    <property type="entry name" value="Erythroid Transcription Factor GATA-1, subunit A"/>
    <property type="match status" value="2"/>
</dbReference>
<evidence type="ECO:0000256" key="2">
    <source>
        <dbReference type="ARBA" id="ARBA00022723"/>
    </source>
</evidence>
<dbReference type="PRINTS" id="PR00619">
    <property type="entry name" value="GATAZNFINGER"/>
</dbReference>
<keyword evidence="5" id="KW-0805">Transcription regulation</keyword>
<protein>
    <recommendedName>
        <fullName evidence="11">GATA-type domain-containing protein</fullName>
    </recommendedName>
</protein>
<gene>
    <name evidence="12" type="ORF">OFUS_LOCUS2081</name>
</gene>
<feature type="compositionally biased region" description="Basic residues" evidence="10">
    <location>
        <begin position="401"/>
        <end position="418"/>
    </location>
</feature>
<evidence type="ECO:0000256" key="6">
    <source>
        <dbReference type="ARBA" id="ARBA00023125"/>
    </source>
</evidence>
<evidence type="ECO:0000256" key="1">
    <source>
        <dbReference type="ARBA" id="ARBA00004123"/>
    </source>
</evidence>
<dbReference type="Proteomes" id="UP000749559">
    <property type="component" value="Unassembled WGS sequence"/>
</dbReference>
<evidence type="ECO:0000313" key="12">
    <source>
        <dbReference type="EMBL" id="CAH1774666.1"/>
    </source>
</evidence>
<feature type="region of interest" description="Disordered" evidence="10">
    <location>
        <begin position="1"/>
        <end position="80"/>
    </location>
</feature>
<evidence type="ECO:0000256" key="7">
    <source>
        <dbReference type="ARBA" id="ARBA00023163"/>
    </source>
</evidence>
<dbReference type="PANTHER" id="PTHR10071">
    <property type="entry name" value="TRANSCRIPTION FACTOR GATA FAMILY MEMBER"/>
    <property type="match status" value="1"/>
</dbReference>
<evidence type="ECO:0000256" key="4">
    <source>
        <dbReference type="ARBA" id="ARBA00022833"/>
    </source>
</evidence>
<evidence type="ECO:0000313" key="13">
    <source>
        <dbReference type="Proteomes" id="UP000749559"/>
    </source>
</evidence>
<dbReference type="GO" id="GO:0000122">
    <property type="term" value="P:negative regulation of transcription by RNA polymerase II"/>
    <property type="evidence" value="ECO:0007669"/>
    <property type="project" value="TreeGrafter"/>
</dbReference>
<dbReference type="GO" id="GO:0005634">
    <property type="term" value="C:nucleus"/>
    <property type="evidence" value="ECO:0007669"/>
    <property type="project" value="UniProtKB-SubCell"/>
</dbReference>
<feature type="compositionally biased region" description="Polar residues" evidence="10">
    <location>
        <begin position="52"/>
        <end position="80"/>
    </location>
</feature>
<dbReference type="OrthoDB" id="515401at2759"/>
<dbReference type="InterPro" id="IPR039355">
    <property type="entry name" value="Transcription_factor_GATA"/>
</dbReference>
<feature type="compositionally biased region" description="Polar residues" evidence="10">
    <location>
        <begin position="204"/>
        <end position="217"/>
    </location>
</feature>
<keyword evidence="3 9" id="KW-0863">Zinc-finger</keyword>
<evidence type="ECO:0000259" key="11">
    <source>
        <dbReference type="PROSITE" id="PS50114"/>
    </source>
</evidence>
<feature type="compositionally biased region" description="Basic and acidic residues" evidence="10">
    <location>
        <begin position="1"/>
        <end position="18"/>
    </location>
</feature>
<reference evidence="12" key="1">
    <citation type="submission" date="2022-03" db="EMBL/GenBank/DDBJ databases">
        <authorList>
            <person name="Martin C."/>
        </authorList>
    </citation>
    <scope>NUCLEOTIDE SEQUENCE</scope>
</reference>
<feature type="region of interest" description="Disordered" evidence="10">
    <location>
        <begin position="587"/>
        <end position="621"/>
    </location>
</feature>
<organism evidence="12 13">
    <name type="scientific">Owenia fusiformis</name>
    <name type="common">Polychaete worm</name>
    <dbReference type="NCBI Taxonomy" id="6347"/>
    <lineage>
        <taxon>Eukaryota</taxon>
        <taxon>Metazoa</taxon>
        <taxon>Spiralia</taxon>
        <taxon>Lophotrochozoa</taxon>
        <taxon>Annelida</taxon>
        <taxon>Polychaeta</taxon>
        <taxon>Sedentaria</taxon>
        <taxon>Canalipalpata</taxon>
        <taxon>Sabellida</taxon>
        <taxon>Oweniida</taxon>
        <taxon>Oweniidae</taxon>
        <taxon>Owenia</taxon>
    </lineage>
</organism>
<dbReference type="GO" id="GO:0045165">
    <property type="term" value="P:cell fate commitment"/>
    <property type="evidence" value="ECO:0007669"/>
    <property type="project" value="TreeGrafter"/>
</dbReference>
<feature type="region of interest" description="Disordered" evidence="10">
    <location>
        <begin position="468"/>
        <end position="549"/>
    </location>
</feature>
<feature type="domain" description="GATA-type" evidence="11">
    <location>
        <begin position="286"/>
        <end position="341"/>
    </location>
</feature>
<accession>A0A8S4N0M2</accession>
<dbReference type="EMBL" id="CAIIXF020000001">
    <property type="protein sequence ID" value="CAH1774666.1"/>
    <property type="molecule type" value="Genomic_DNA"/>
</dbReference>
<sequence length="640" mass="70144">MESREDSKLVTVKEEWRDSPPPGSERAERQFESSETRSETDGKLSAHRPDKSGSQQNTSPGAPPTSGDSHQTAVQTTTSSRQGLLNFAESSQLLPNEDVENFFHSLDRPHATSVPLTTLIHTDSNSTLATLTNSPALSAGQIMYQTGTGTTSHITPYMDANTNYLQSGVNGTVYARPVLPLHAQYTGQGAPATGMWPHAMQPDTGYTTNGRNSSFSPGSYYPAGEQLPSPGQRPPLTYNNGGLANGIGAYTSYMSGTQDRTAWSPYNAPSIGLQQQDRRGPPSPVSPEGRECVNCGCVSTPLWRRDGTGHYLCNACGLYSKMSTSGRPSPMPQKPRDQSLRMPQLSGSRRMGLQCANCGTSTTTLWRRNNEGEPVCNACGLYYKLHQVNRPMSMKKDGIQTRKRKPKSGPSKGHRSPPRHVSEEVKSMQQQQTPPPPLTQLSQRSSSYNMPQTIMGYNGGGIITSMGVYTPGDSSPNHMPTYQQRDPSPVPNYQQRESSPMPNYQPRETSPMANYQPRENSPMGNYQQRETSPMVNYQPRETSPTGYQQPQVHREQSPMAHYQAAAREGSPRLQSPGSMTSQVMFASNVPMPSPPKAVPVNLDQNEMPPEHGNIKQEHMGEDTRCLDTKIPGVHQELATS</sequence>
<dbReference type="GO" id="GO:0000981">
    <property type="term" value="F:DNA-binding transcription factor activity, RNA polymerase II-specific"/>
    <property type="evidence" value="ECO:0007669"/>
    <property type="project" value="TreeGrafter"/>
</dbReference>
<feature type="domain" description="GATA-type" evidence="11">
    <location>
        <begin position="349"/>
        <end position="402"/>
    </location>
</feature>
<dbReference type="AlphaFoldDB" id="A0A8S4N0M2"/>
<dbReference type="Pfam" id="PF00320">
    <property type="entry name" value="GATA"/>
    <property type="match status" value="2"/>
</dbReference>
<comment type="subcellular location">
    <subcellularLocation>
        <location evidence="1">Nucleus</location>
    </subcellularLocation>
</comment>
<keyword evidence="4" id="KW-0862">Zinc</keyword>
<keyword evidence="13" id="KW-1185">Reference proteome</keyword>
<dbReference type="PROSITE" id="PS50114">
    <property type="entry name" value="GATA_ZN_FINGER_2"/>
    <property type="match status" value="2"/>
</dbReference>
<dbReference type="GO" id="GO:0045944">
    <property type="term" value="P:positive regulation of transcription by RNA polymerase II"/>
    <property type="evidence" value="ECO:0007669"/>
    <property type="project" value="TreeGrafter"/>
</dbReference>
<evidence type="ECO:0000256" key="5">
    <source>
        <dbReference type="ARBA" id="ARBA00023015"/>
    </source>
</evidence>
<keyword evidence="6" id="KW-0238">DNA-binding</keyword>
<dbReference type="GO" id="GO:0008270">
    <property type="term" value="F:zinc ion binding"/>
    <property type="evidence" value="ECO:0007669"/>
    <property type="project" value="UniProtKB-KW"/>
</dbReference>
<dbReference type="SUPFAM" id="SSF57716">
    <property type="entry name" value="Glucocorticoid receptor-like (DNA-binding domain)"/>
    <property type="match status" value="2"/>
</dbReference>
<evidence type="ECO:0000256" key="9">
    <source>
        <dbReference type="PROSITE-ProRule" id="PRU00094"/>
    </source>
</evidence>
<keyword evidence="8" id="KW-0539">Nucleus</keyword>
<feature type="region of interest" description="Disordered" evidence="10">
    <location>
        <begin position="264"/>
        <end position="288"/>
    </location>
</feature>
<comment type="caution">
    <text evidence="12">The sequence shown here is derived from an EMBL/GenBank/DDBJ whole genome shotgun (WGS) entry which is preliminary data.</text>
</comment>
<dbReference type="InterPro" id="IPR013088">
    <property type="entry name" value="Znf_NHR/GATA"/>
</dbReference>
<evidence type="ECO:0000256" key="3">
    <source>
        <dbReference type="ARBA" id="ARBA00022771"/>
    </source>
</evidence>
<feature type="region of interest" description="Disordered" evidence="10">
    <location>
        <begin position="392"/>
        <end position="453"/>
    </location>
</feature>
<evidence type="ECO:0000256" key="8">
    <source>
        <dbReference type="ARBA" id="ARBA00023242"/>
    </source>
</evidence>
<dbReference type="SMART" id="SM00401">
    <property type="entry name" value="ZnF_GATA"/>
    <property type="match status" value="2"/>
</dbReference>
<name>A0A8S4N0M2_OWEFU</name>
<feature type="compositionally biased region" description="Basic and acidic residues" evidence="10">
    <location>
        <begin position="608"/>
        <end position="621"/>
    </location>
</feature>